<keyword evidence="1" id="KW-0808">Transferase</keyword>
<feature type="domain" description="tRNA(Ile)-lysidine/2-thiocytidine synthase N-terminal" evidence="2">
    <location>
        <begin position="29"/>
        <end position="208"/>
    </location>
</feature>
<dbReference type="Pfam" id="PF01171">
    <property type="entry name" value="ATP_bind_3"/>
    <property type="match status" value="1"/>
</dbReference>
<dbReference type="GO" id="GO:0008033">
    <property type="term" value="P:tRNA processing"/>
    <property type="evidence" value="ECO:0007669"/>
    <property type="project" value="InterPro"/>
</dbReference>
<dbReference type="EMBL" id="FMKA01000052">
    <property type="protein sequence ID" value="SCP99671.1"/>
    <property type="molecule type" value="Genomic_DNA"/>
</dbReference>
<reference evidence="3 4" key="1">
    <citation type="submission" date="2016-09" db="EMBL/GenBank/DDBJ databases">
        <authorList>
            <person name="Capua I."/>
            <person name="De Benedictis P."/>
            <person name="Joannis T."/>
            <person name="Lombin L.H."/>
            <person name="Cattoli G."/>
        </authorList>
    </citation>
    <scope>NUCLEOTIDE SEQUENCE [LARGE SCALE GENOMIC DNA]</scope>
    <source>
        <strain evidence="3 4">GluBS11</strain>
    </source>
</reference>
<evidence type="ECO:0000313" key="3">
    <source>
        <dbReference type="EMBL" id="SCP99671.1"/>
    </source>
</evidence>
<gene>
    <name evidence="3" type="ORF">SAMN05421730_105210</name>
</gene>
<organism evidence="3 4">
    <name type="scientific">Anaerobium acetethylicum</name>
    <dbReference type="NCBI Taxonomy" id="1619234"/>
    <lineage>
        <taxon>Bacteria</taxon>
        <taxon>Bacillati</taxon>
        <taxon>Bacillota</taxon>
        <taxon>Clostridia</taxon>
        <taxon>Lachnospirales</taxon>
        <taxon>Lachnospiraceae</taxon>
        <taxon>Anaerobium</taxon>
    </lineage>
</organism>
<protein>
    <submittedName>
        <fullName evidence="3">tRNA(Ile)-lysidine synthase TilS/MesJ</fullName>
    </submittedName>
</protein>
<dbReference type="InterPro" id="IPR035107">
    <property type="entry name" value="tRNA_thiolation_TtcA_Ctu1"/>
</dbReference>
<dbReference type="GO" id="GO:0016740">
    <property type="term" value="F:transferase activity"/>
    <property type="evidence" value="ECO:0007669"/>
    <property type="project" value="UniProtKB-KW"/>
</dbReference>
<evidence type="ECO:0000259" key="2">
    <source>
        <dbReference type="Pfam" id="PF01171"/>
    </source>
</evidence>
<dbReference type="PANTHER" id="PTHR43686:SF1">
    <property type="entry name" value="AMINOTRAN_5 DOMAIN-CONTAINING PROTEIN"/>
    <property type="match status" value="1"/>
</dbReference>
<dbReference type="InterPro" id="IPR011063">
    <property type="entry name" value="TilS/TtcA_N"/>
</dbReference>
<proteinExistence type="predicted"/>
<accession>A0A1D3TYU6</accession>
<name>A0A1D3TYU6_9FIRM</name>
<dbReference type="STRING" id="1619234.SAMN05421730_105210"/>
<dbReference type="Proteomes" id="UP000199315">
    <property type="component" value="Unassembled WGS sequence"/>
</dbReference>
<keyword evidence="4" id="KW-1185">Reference proteome</keyword>
<dbReference type="RefSeq" id="WP_242875669.1">
    <property type="nucleotide sequence ID" value="NZ_FMKA01000052.1"/>
</dbReference>
<dbReference type="PIRSF" id="PIRSF004976">
    <property type="entry name" value="ATPase_YdaO"/>
    <property type="match status" value="1"/>
</dbReference>
<sequence>MEFLKQKRLLGQVRKAAADYNMIEEGDRIAVGISGKDSITLLIALCQLQKFYPVKFGLEAITLTLGIGETDLAYTKDLCRELGVNYTVVETQIGKIVFEERKEKNPCSLCANMRRGALNNTAAALGCNKVALGHHRDDAIETFLLSTLYEGRFHTFSPVTHLEDKDLYTIRPLVYLHEKEIKGFVNANGIQAIKNPCTANGTTKRQYIKEFLHQMQQENSQAKDNLFGALQKSGIDGW</sequence>
<dbReference type="InterPro" id="IPR014729">
    <property type="entry name" value="Rossmann-like_a/b/a_fold"/>
</dbReference>
<evidence type="ECO:0000256" key="1">
    <source>
        <dbReference type="ARBA" id="ARBA00022679"/>
    </source>
</evidence>
<dbReference type="AlphaFoldDB" id="A0A1D3TYU6"/>
<dbReference type="SUPFAM" id="SSF52402">
    <property type="entry name" value="Adenine nucleotide alpha hydrolases-like"/>
    <property type="match status" value="1"/>
</dbReference>
<dbReference type="PANTHER" id="PTHR43686">
    <property type="entry name" value="SULFURTRANSFERASE-RELATED"/>
    <property type="match status" value="1"/>
</dbReference>
<dbReference type="Gene3D" id="3.40.50.620">
    <property type="entry name" value="HUPs"/>
    <property type="match status" value="1"/>
</dbReference>
<dbReference type="CDD" id="cd24138">
    <property type="entry name" value="TtcA-like"/>
    <property type="match status" value="1"/>
</dbReference>
<evidence type="ECO:0000313" key="4">
    <source>
        <dbReference type="Proteomes" id="UP000199315"/>
    </source>
</evidence>